<sequence>MALPDFSMRQLLEAGVHFGHQTHRWDPKMAPYIFGARSNIHIIDLSQTVPLLHQALKEVRDIAAKGGRVLFVGTKRAASDPVAQAAQRCAQYYVNHRWLGGMLTNWQTVSNSIARLKQLEAMGEEVQGLTKKEMLNLDRERERLDRTLGGIKDMGGKPDIMFVIDTNKEAIAIKEARRLGIPVVAILDTNCNPAEADIPIPGNDDAARAIQLYCELMADAVLDGMTEAAASVGMDLGAAENPEELAIDMAAPEEAAPATEDAASVAEDAAPAPAAEPLTTKPATSEQMAEVAPKLEDIALIDGIGPVYKEKLEGAGINSLEVLANLSDEKVAEIDEALGLNGKLKDGDFRQQAKDMLAGGAPRAKTDQDALKAAT</sequence>
<keyword evidence="3 5" id="KW-0687">Ribonucleoprotein</keyword>
<dbReference type="Gene3D" id="1.10.287.610">
    <property type="entry name" value="Helix hairpin bin"/>
    <property type="match status" value="1"/>
</dbReference>
<proteinExistence type="inferred from homology"/>
<dbReference type="InterPro" id="IPR005706">
    <property type="entry name" value="Ribosomal_uS2_bac/mit/plastid"/>
</dbReference>
<evidence type="ECO:0000256" key="6">
    <source>
        <dbReference type="RuleBase" id="RU003631"/>
    </source>
</evidence>
<dbReference type="InterPro" id="IPR018130">
    <property type="entry name" value="Ribosomal_uS2_CS"/>
</dbReference>
<dbReference type="Gene3D" id="3.40.50.10490">
    <property type="entry name" value="Glucose-6-phosphate isomerase like protein, domain 1"/>
    <property type="match status" value="1"/>
</dbReference>
<dbReference type="PANTHER" id="PTHR12534">
    <property type="entry name" value="30S RIBOSOMAL PROTEIN S2 PROKARYOTIC AND ORGANELLAR"/>
    <property type="match status" value="1"/>
</dbReference>
<feature type="region of interest" description="Disordered" evidence="7">
    <location>
        <begin position="253"/>
        <end position="288"/>
    </location>
</feature>
<dbReference type="PROSITE" id="PS00963">
    <property type="entry name" value="RIBOSOMAL_S2_2"/>
    <property type="match status" value="1"/>
</dbReference>
<evidence type="ECO:0000256" key="7">
    <source>
        <dbReference type="SAM" id="MobiDB-lite"/>
    </source>
</evidence>
<dbReference type="CDD" id="cd01425">
    <property type="entry name" value="RPS2"/>
    <property type="match status" value="1"/>
</dbReference>
<organism evidence="8 9">
    <name type="scientific">Algimonas porphyrae</name>
    <dbReference type="NCBI Taxonomy" id="1128113"/>
    <lineage>
        <taxon>Bacteria</taxon>
        <taxon>Pseudomonadati</taxon>
        <taxon>Pseudomonadota</taxon>
        <taxon>Alphaproteobacteria</taxon>
        <taxon>Maricaulales</taxon>
        <taxon>Robiginitomaculaceae</taxon>
        <taxon>Algimonas</taxon>
    </lineage>
</organism>
<evidence type="ECO:0000256" key="2">
    <source>
        <dbReference type="ARBA" id="ARBA00022980"/>
    </source>
</evidence>
<dbReference type="PRINTS" id="PR00395">
    <property type="entry name" value="RIBOSOMALS2"/>
</dbReference>
<protein>
    <recommendedName>
        <fullName evidence="4 5">Small ribosomal subunit protein uS2</fullName>
    </recommendedName>
</protein>
<comment type="similarity">
    <text evidence="1 5 6">Belongs to the universal ribosomal protein uS2 family.</text>
</comment>
<reference evidence="8" key="2">
    <citation type="submission" date="2023-01" db="EMBL/GenBank/DDBJ databases">
        <title>Draft genome sequence of Algimonas porphyrae strain NBRC 108216.</title>
        <authorList>
            <person name="Sun Q."/>
            <person name="Mori K."/>
        </authorList>
    </citation>
    <scope>NUCLEOTIDE SEQUENCE</scope>
    <source>
        <strain evidence="8">NBRC 108216</strain>
    </source>
</reference>
<dbReference type="Pfam" id="PF00318">
    <property type="entry name" value="Ribosomal_S2"/>
    <property type="match status" value="1"/>
</dbReference>
<comment type="caution">
    <text evidence="8">The sequence shown here is derived from an EMBL/GenBank/DDBJ whole genome shotgun (WGS) entry which is preliminary data.</text>
</comment>
<evidence type="ECO:0000313" key="8">
    <source>
        <dbReference type="EMBL" id="GLQ20285.1"/>
    </source>
</evidence>
<dbReference type="PANTHER" id="PTHR12534:SF0">
    <property type="entry name" value="SMALL RIBOSOMAL SUBUNIT PROTEIN US2M"/>
    <property type="match status" value="1"/>
</dbReference>
<dbReference type="HAMAP" id="MF_00291_B">
    <property type="entry name" value="Ribosomal_uS2_B"/>
    <property type="match status" value="1"/>
</dbReference>
<dbReference type="Proteomes" id="UP001161390">
    <property type="component" value="Unassembled WGS sequence"/>
</dbReference>
<keyword evidence="2 5" id="KW-0689">Ribosomal protein</keyword>
<name>A0ABQ5V0W8_9PROT</name>
<evidence type="ECO:0000256" key="5">
    <source>
        <dbReference type="HAMAP-Rule" id="MF_00291"/>
    </source>
</evidence>
<keyword evidence="9" id="KW-1185">Reference proteome</keyword>
<evidence type="ECO:0000313" key="9">
    <source>
        <dbReference type="Proteomes" id="UP001161390"/>
    </source>
</evidence>
<dbReference type="SUPFAM" id="SSF52313">
    <property type="entry name" value="Ribosomal protein S2"/>
    <property type="match status" value="1"/>
</dbReference>
<evidence type="ECO:0000256" key="1">
    <source>
        <dbReference type="ARBA" id="ARBA00006242"/>
    </source>
</evidence>
<accession>A0ABQ5V0W8</accession>
<dbReference type="InterPro" id="IPR023591">
    <property type="entry name" value="Ribosomal_uS2_flav_dom_sf"/>
</dbReference>
<reference evidence="8" key="1">
    <citation type="journal article" date="2014" name="Int. J. Syst. Evol. Microbiol.">
        <title>Complete genome of a new Firmicutes species belonging to the dominant human colonic microbiota ('Ruminococcus bicirculans') reveals two chromosomes and a selective capacity to utilize plant glucans.</title>
        <authorList>
            <consortium name="NISC Comparative Sequencing Program"/>
            <person name="Wegmann U."/>
            <person name="Louis P."/>
            <person name="Goesmann A."/>
            <person name="Henrissat B."/>
            <person name="Duncan S.H."/>
            <person name="Flint H.J."/>
        </authorList>
    </citation>
    <scope>NUCLEOTIDE SEQUENCE</scope>
    <source>
        <strain evidence="8">NBRC 108216</strain>
    </source>
</reference>
<feature type="compositionally biased region" description="Low complexity" evidence="7">
    <location>
        <begin position="253"/>
        <end position="284"/>
    </location>
</feature>
<evidence type="ECO:0000256" key="4">
    <source>
        <dbReference type="ARBA" id="ARBA00035256"/>
    </source>
</evidence>
<dbReference type="NCBIfam" id="TIGR01011">
    <property type="entry name" value="rpsB_bact"/>
    <property type="match status" value="1"/>
</dbReference>
<evidence type="ECO:0000256" key="3">
    <source>
        <dbReference type="ARBA" id="ARBA00023274"/>
    </source>
</evidence>
<dbReference type="PROSITE" id="PS00962">
    <property type="entry name" value="RIBOSOMAL_S2_1"/>
    <property type="match status" value="1"/>
</dbReference>
<gene>
    <name evidence="5" type="primary">rpsB</name>
    <name evidence="8" type="ORF">GCM10007854_12400</name>
</gene>
<dbReference type="Gene3D" id="1.10.150.20">
    <property type="entry name" value="5' to 3' exonuclease, C-terminal subdomain"/>
    <property type="match status" value="1"/>
</dbReference>
<dbReference type="InterPro" id="IPR001865">
    <property type="entry name" value="Ribosomal_uS2"/>
</dbReference>
<dbReference type="RefSeq" id="WP_348520147.1">
    <property type="nucleotide sequence ID" value="NZ_BSNJ01000002.1"/>
</dbReference>
<dbReference type="EMBL" id="BSNJ01000002">
    <property type="protein sequence ID" value="GLQ20285.1"/>
    <property type="molecule type" value="Genomic_DNA"/>
</dbReference>